<dbReference type="HOGENOM" id="CLU_037162_11_1_2"/>
<dbReference type="Pfam" id="PF00293">
    <property type="entry name" value="NUDIX"/>
    <property type="match status" value="1"/>
</dbReference>
<dbReference type="eggNOG" id="arCOG01074">
    <property type="taxonomic scope" value="Archaea"/>
</dbReference>
<keyword evidence="4" id="KW-0479">Metal-binding</keyword>
<dbReference type="STRING" id="444157.Tneu_1412"/>
<evidence type="ECO:0000256" key="13">
    <source>
        <dbReference type="ARBA" id="ARBA00029673"/>
    </source>
</evidence>
<evidence type="ECO:0000256" key="16">
    <source>
        <dbReference type="ARBA" id="ARBA00031927"/>
    </source>
</evidence>
<keyword evidence="6" id="KW-0460">Magnesium</keyword>
<comment type="catalytic activity">
    <reaction evidence="7">
        <text>8-oxo-dATP + H2O = 8-oxo-dAMP + diphosphate + H(+)</text>
        <dbReference type="Rhea" id="RHEA:65396"/>
        <dbReference type="ChEBI" id="CHEBI:15377"/>
        <dbReference type="ChEBI" id="CHEBI:15378"/>
        <dbReference type="ChEBI" id="CHEBI:33019"/>
        <dbReference type="ChEBI" id="CHEBI:71361"/>
        <dbReference type="ChEBI" id="CHEBI:172871"/>
    </reaction>
    <physiologicalReaction direction="left-to-right" evidence="7">
        <dbReference type="Rhea" id="RHEA:65397"/>
    </physiologicalReaction>
</comment>
<evidence type="ECO:0000256" key="9">
    <source>
        <dbReference type="ARBA" id="ARBA00024486"/>
    </source>
</evidence>
<comment type="catalytic activity">
    <reaction evidence="18">
        <text>N(6)-methyl-ATP + H2O = N(6)-methyl-AMP + diphosphate + H(+)</text>
        <dbReference type="Rhea" id="RHEA:67608"/>
        <dbReference type="ChEBI" id="CHEBI:15377"/>
        <dbReference type="ChEBI" id="CHEBI:15378"/>
        <dbReference type="ChEBI" id="CHEBI:33019"/>
        <dbReference type="ChEBI" id="CHEBI:144842"/>
        <dbReference type="ChEBI" id="CHEBI:172873"/>
    </reaction>
    <physiologicalReaction direction="left-to-right" evidence="18">
        <dbReference type="Rhea" id="RHEA:67609"/>
    </physiologicalReaction>
</comment>
<dbReference type="GO" id="GO:0008413">
    <property type="term" value="F:8-oxo-7,8-dihydroguanosine triphosphate pyrophosphatase activity"/>
    <property type="evidence" value="ECO:0007669"/>
    <property type="project" value="InterPro"/>
</dbReference>
<dbReference type="SUPFAM" id="SSF55811">
    <property type="entry name" value="Nudix"/>
    <property type="match status" value="1"/>
</dbReference>
<comment type="similarity">
    <text evidence="2">Belongs to the Nudix hydrolase family.</text>
</comment>
<comment type="catalytic activity">
    <reaction evidence="8">
        <text>2-oxo-dATP + H2O = 2-oxo-dAMP + diphosphate + H(+)</text>
        <dbReference type="Rhea" id="RHEA:31583"/>
        <dbReference type="ChEBI" id="CHEBI:15377"/>
        <dbReference type="ChEBI" id="CHEBI:15378"/>
        <dbReference type="ChEBI" id="CHEBI:33019"/>
        <dbReference type="ChEBI" id="CHEBI:63212"/>
        <dbReference type="ChEBI" id="CHEBI:77897"/>
        <dbReference type="EC" id="3.6.1.56"/>
    </reaction>
    <physiologicalReaction direction="left-to-right" evidence="8">
        <dbReference type="Rhea" id="RHEA:31584"/>
    </physiologicalReaction>
</comment>
<protein>
    <recommendedName>
        <fullName evidence="12">Oxidized purine nucleoside triphosphate hydrolase</fullName>
        <ecNumber evidence="11">3.6.1.56</ecNumber>
    </recommendedName>
    <alternativeName>
        <fullName evidence="16">2-hydroxy-dATP diphosphatase</fullName>
    </alternativeName>
    <alternativeName>
        <fullName evidence="15">7,8-dihydro-8-oxoguanine triphosphatase</fullName>
    </alternativeName>
    <alternativeName>
        <fullName evidence="14">8-oxo-dGTPase</fullName>
    </alternativeName>
    <alternativeName>
        <fullName evidence="17">Methylated purine nucleoside triphosphate hydrolase</fullName>
    </alternativeName>
    <alternativeName>
        <fullName evidence="13">Nucleoside diphosphate-linked moiety X motif 1</fullName>
    </alternativeName>
</protein>
<evidence type="ECO:0000256" key="11">
    <source>
        <dbReference type="ARBA" id="ARBA00026103"/>
    </source>
</evidence>
<comment type="catalytic activity">
    <reaction evidence="19">
        <text>O(6)-methyl-dGTP + H2O = O(6)-methyl-dGMP + diphosphate + H(+)</text>
        <dbReference type="Rhea" id="RHEA:67600"/>
        <dbReference type="ChEBI" id="CHEBI:15377"/>
        <dbReference type="ChEBI" id="CHEBI:15378"/>
        <dbReference type="ChEBI" id="CHEBI:33019"/>
        <dbReference type="ChEBI" id="CHEBI:169974"/>
        <dbReference type="ChEBI" id="CHEBI:169975"/>
    </reaction>
    <physiologicalReaction direction="left-to-right" evidence="19">
        <dbReference type="Rhea" id="RHEA:67601"/>
    </physiologicalReaction>
</comment>
<dbReference type="PROSITE" id="PS00893">
    <property type="entry name" value="NUDIX_BOX"/>
    <property type="match status" value="1"/>
</dbReference>
<evidence type="ECO:0000256" key="6">
    <source>
        <dbReference type="ARBA" id="ARBA00022842"/>
    </source>
</evidence>
<evidence type="ECO:0000256" key="10">
    <source>
        <dbReference type="ARBA" id="ARBA00024596"/>
    </source>
</evidence>
<evidence type="ECO:0000256" key="20">
    <source>
        <dbReference type="ARBA" id="ARBA00049032"/>
    </source>
</evidence>
<dbReference type="PROSITE" id="PS51462">
    <property type="entry name" value="NUDIX"/>
    <property type="match status" value="1"/>
</dbReference>
<comment type="subunit">
    <text evidence="3">Monomer.</text>
</comment>
<organism evidence="23 24">
    <name type="scientific">Pyrobaculum neutrophilum (strain DSM 2338 / JCM 9278 / NBRC 100436 / V24Sta)</name>
    <name type="common">Thermoproteus neutrophilus</name>
    <dbReference type="NCBI Taxonomy" id="444157"/>
    <lineage>
        <taxon>Archaea</taxon>
        <taxon>Thermoproteota</taxon>
        <taxon>Thermoprotei</taxon>
        <taxon>Thermoproteales</taxon>
        <taxon>Thermoproteaceae</taxon>
        <taxon>Pyrobaculum</taxon>
    </lineage>
</organism>
<comment type="catalytic activity">
    <reaction evidence="20">
        <text>N(6)-methyl-dATP + H2O = N(6)-methyl-dAMP + diphosphate + H(+)</text>
        <dbReference type="Rhea" id="RHEA:67604"/>
        <dbReference type="ChEBI" id="CHEBI:15377"/>
        <dbReference type="ChEBI" id="CHEBI:15378"/>
        <dbReference type="ChEBI" id="CHEBI:33019"/>
        <dbReference type="ChEBI" id="CHEBI:169976"/>
        <dbReference type="ChEBI" id="CHEBI:172872"/>
    </reaction>
    <physiologicalReaction direction="left-to-right" evidence="20">
        <dbReference type="Rhea" id="RHEA:67605"/>
    </physiologicalReaction>
</comment>
<evidence type="ECO:0000256" key="3">
    <source>
        <dbReference type="ARBA" id="ARBA00011245"/>
    </source>
</evidence>
<evidence type="ECO:0000313" key="23">
    <source>
        <dbReference type="EMBL" id="ACB40337.1"/>
    </source>
</evidence>
<dbReference type="OrthoDB" id="40462at2157"/>
<accession>B1Y9A8</accession>
<name>B1Y9A8_PYRNV</name>
<evidence type="ECO:0000256" key="15">
    <source>
        <dbReference type="ARBA" id="ARBA00030682"/>
    </source>
</evidence>
<dbReference type="InterPro" id="IPR020084">
    <property type="entry name" value="NUDIX_hydrolase_CS"/>
</dbReference>
<evidence type="ECO:0000259" key="22">
    <source>
        <dbReference type="PROSITE" id="PS51462"/>
    </source>
</evidence>
<dbReference type="Proteomes" id="UP000001694">
    <property type="component" value="Chromosome"/>
</dbReference>
<evidence type="ECO:0000256" key="4">
    <source>
        <dbReference type="ARBA" id="ARBA00022723"/>
    </source>
</evidence>
<evidence type="ECO:0000256" key="19">
    <source>
        <dbReference type="ARBA" id="ARBA00048894"/>
    </source>
</evidence>
<evidence type="ECO:0000256" key="8">
    <source>
        <dbReference type="ARBA" id="ARBA00024459"/>
    </source>
</evidence>
<evidence type="ECO:0000256" key="21">
    <source>
        <dbReference type="ARBA" id="ARBA00053094"/>
    </source>
</evidence>
<dbReference type="GO" id="GO:0008828">
    <property type="term" value="F:dATP diphosphatase activity"/>
    <property type="evidence" value="ECO:0007669"/>
    <property type="project" value="UniProtKB-EC"/>
</dbReference>
<evidence type="ECO:0000256" key="18">
    <source>
        <dbReference type="ARBA" id="ARBA00048002"/>
    </source>
</evidence>
<dbReference type="InterPro" id="IPR015797">
    <property type="entry name" value="NUDIX_hydrolase-like_dom_sf"/>
</dbReference>
<dbReference type="InterPro" id="IPR000086">
    <property type="entry name" value="NUDIX_hydrolase_dom"/>
</dbReference>
<dbReference type="PANTHER" id="PTHR43758:SF2">
    <property type="entry name" value="OXIDIZED PURINE NUCLEOSIDE TRIPHOSPHATE HYDROLASE"/>
    <property type="match status" value="1"/>
</dbReference>
<feature type="domain" description="Nudix hydrolase" evidence="22">
    <location>
        <begin position="1"/>
        <end position="133"/>
    </location>
</feature>
<dbReference type="EC" id="3.6.1.56" evidence="11"/>
<reference evidence="23" key="1">
    <citation type="submission" date="2008-03" db="EMBL/GenBank/DDBJ databases">
        <title>Complete sequence of Thermoproteus neutrophilus V24Sta.</title>
        <authorList>
            <consortium name="US DOE Joint Genome Institute"/>
            <person name="Copeland A."/>
            <person name="Lucas S."/>
            <person name="Lapidus A."/>
            <person name="Glavina del Rio T."/>
            <person name="Dalin E."/>
            <person name="Tice H."/>
            <person name="Bruce D."/>
            <person name="Goodwin L."/>
            <person name="Pitluck S."/>
            <person name="Sims D."/>
            <person name="Brettin T."/>
            <person name="Detter J.C."/>
            <person name="Han C."/>
            <person name="Kuske C.R."/>
            <person name="Schmutz J."/>
            <person name="Larimer F."/>
            <person name="Land M."/>
            <person name="Hauser L."/>
            <person name="Kyrpides N."/>
            <person name="Mikhailova N."/>
            <person name="Biddle J.F."/>
            <person name="Zhang Z."/>
            <person name="Fitz-Gibbon S.T."/>
            <person name="Lowe T.M."/>
            <person name="Saltikov C."/>
            <person name="House C.H."/>
            <person name="Richardson P."/>
        </authorList>
    </citation>
    <scope>NUCLEOTIDE SEQUENCE [LARGE SCALE GENOMIC DNA]</scope>
    <source>
        <strain evidence="23">V24Sta</strain>
    </source>
</reference>
<evidence type="ECO:0000256" key="2">
    <source>
        <dbReference type="ARBA" id="ARBA00005582"/>
    </source>
</evidence>
<dbReference type="PANTHER" id="PTHR43758">
    <property type="entry name" value="7,8-DIHYDRO-8-OXOGUANINE TRIPHOSPHATASE"/>
    <property type="match status" value="1"/>
</dbReference>
<dbReference type="PRINTS" id="PR01403">
    <property type="entry name" value="8OXTPHPHTASE"/>
</dbReference>
<comment type="catalytic activity">
    <reaction evidence="10">
        <text>2-oxo-ATP + H2O = 2-oxo-AMP + diphosphate + H(+)</text>
        <dbReference type="Rhea" id="RHEA:67392"/>
        <dbReference type="ChEBI" id="CHEBI:15377"/>
        <dbReference type="ChEBI" id="CHEBI:15378"/>
        <dbReference type="ChEBI" id="CHEBI:33019"/>
        <dbReference type="ChEBI" id="CHEBI:71395"/>
        <dbReference type="ChEBI" id="CHEBI:172878"/>
    </reaction>
    <physiologicalReaction direction="left-to-right" evidence="10">
        <dbReference type="Rhea" id="RHEA:67393"/>
    </physiologicalReaction>
</comment>
<dbReference type="CDD" id="cd03427">
    <property type="entry name" value="NUDIX_MTH1_Nudt1"/>
    <property type="match status" value="1"/>
</dbReference>
<comment type="cofactor">
    <cofactor evidence="1">
        <name>Mg(2+)</name>
        <dbReference type="ChEBI" id="CHEBI:18420"/>
    </cofactor>
</comment>
<evidence type="ECO:0000256" key="14">
    <source>
        <dbReference type="ARBA" id="ARBA00030634"/>
    </source>
</evidence>
<evidence type="ECO:0000256" key="17">
    <source>
        <dbReference type="ARBA" id="ARBA00032071"/>
    </source>
</evidence>
<dbReference type="GO" id="GO:0046872">
    <property type="term" value="F:metal ion binding"/>
    <property type="evidence" value="ECO:0007669"/>
    <property type="project" value="UniProtKB-KW"/>
</dbReference>
<dbReference type="Gene3D" id="3.90.79.10">
    <property type="entry name" value="Nucleoside Triphosphate Pyrophosphohydrolase"/>
    <property type="match status" value="1"/>
</dbReference>
<comment type="catalytic activity">
    <reaction evidence="9">
        <text>8-oxo-dGTP + H2O = 8-oxo-dGMP + diphosphate + H(+)</text>
        <dbReference type="Rhea" id="RHEA:31575"/>
        <dbReference type="ChEBI" id="CHEBI:15377"/>
        <dbReference type="ChEBI" id="CHEBI:15378"/>
        <dbReference type="ChEBI" id="CHEBI:33019"/>
        <dbReference type="ChEBI" id="CHEBI:63224"/>
        <dbReference type="ChEBI" id="CHEBI:77896"/>
    </reaction>
    <physiologicalReaction direction="left-to-right" evidence="9">
        <dbReference type="Rhea" id="RHEA:31576"/>
    </physiologicalReaction>
</comment>
<dbReference type="InterPro" id="IPR003563">
    <property type="entry name" value="8ODP"/>
</dbReference>
<dbReference type="AlphaFoldDB" id="B1Y9A8"/>
<keyword evidence="5 23" id="KW-0378">Hydrolase</keyword>
<proteinExistence type="inferred from homology"/>
<comment type="function">
    <text evidence="21">Oxidized purine nucleoside triphosphate hydrolase which is a prominent sanitizer of the oxidized nucleotide pool. Catalyzes the hydrolysis of 2-oxo-dATP (2-hydroxy-dATP) into 2-oxo-dAMP. Also has a significant hydrolase activity toward 2-oxo-ATP, 8-oxo-dGTP and 8-oxo-dATP. Through the hydrolysis of oxidized purine nucleoside triphosphates, prevents their incorporation into DNA and the subsequent transversions A:T to C:G and G:C to T:A. Also catalyzes the hydrolysis of methylated purine nucleoside triphosphate preventing their integration into DNA. Through this antimutagenic activity protects cells from oxidative stress.</text>
</comment>
<sequence>MIYVETLLYVVKDGRVLLIRKKRGLGAGLFNGVGGKVKPGETPEEAAAREALEEVGVAPVGLEWRGLLEFWNFEDGAVESAHYVHVFVARGYRGELRETDEAAPVWFNVEEIPFGEMWEDDKFWLPVVLRGGRVYGRFEFESWRLKRWRLYKLLEETG</sequence>
<dbReference type="RefSeq" id="WP_012350756.1">
    <property type="nucleotide sequence ID" value="NC_010525.1"/>
</dbReference>
<dbReference type="GO" id="GO:0005737">
    <property type="term" value="C:cytoplasm"/>
    <property type="evidence" value="ECO:0007669"/>
    <property type="project" value="TreeGrafter"/>
</dbReference>
<gene>
    <name evidence="23" type="ordered locus">Tneu_1412</name>
</gene>
<evidence type="ECO:0000313" key="24">
    <source>
        <dbReference type="Proteomes" id="UP000001694"/>
    </source>
</evidence>
<dbReference type="GeneID" id="6164621"/>
<dbReference type="KEGG" id="tne:Tneu_1412"/>
<evidence type="ECO:0000256" key="1">
    <source>
        <dbReference type="ARBA" id="ARBA00001946"/>
    </source>
</evidence>
<evidence type="ECO:0000256" key="12">
    <source>
        <dbReference type="ARBA" id="ARBA00026218"/>
    </source>
</evidence>
<evidence type="ECO:0000256" key="7">
    <source>
        <dbReference type="ARBA" id="ARBA00024448"/>
    </source>
</evidence>
<keyword evidence="24" id="KW-1185">Reference proteome</keyword>
<evidence type="ECO:0000256" key="5">
    <source>
        <dbReference type="ARBA" id="ARBA00022801"/>
    </source>
</evidence>
<dbReference type="EMBL" id="CP001014">
    <property type="protein sequence ID" value="ACB40337.1"/>
    <property type="molecule type" value="Genomic_DNA"/>
</dbReference>
<dbReference type="GO" id="GO:0042262">
    <property type="term" value="P:DNA protection"/>
    <property type="evidence" value="ECO:0007669"/>
    <property type="project" value="InterPro"/>
</dbReference>